<evidence type="ECO:0000313" key="4">
    <source>
        <dbReference type="EMBL" id="MDG0867873.1"/>
    </source>
</evidence>
<feature type="domain" description="Anthranilate synthase component I N-terminal" evidence="3">
    <location>
        <begin position="33"/>
        <end position="164"/>
    </location>
</feature>
<evidence type="ECO:0000313" key="7">
    <source>
        <dbReference type="Proteomes" id="UP001321249"/>
    </source>
</evidence>
<dbReference type="Gene3D" id="3.60.120.10">
    <property type="entry name" value="Anthranilate synthase"/>
    <property type="match status" value="1"/>
</dbReference>
<dbReference type="Proteomes" id="UP001219901">
    <property type="component" value="Chromosome"/>
</dbReference>
<dbReference type="PANTHER" id="PTHR11236">
    <property type="entry name" value="AMINOBENZOATE/ANTHRANILATE SYNTHASE"/>
    <property type="match status" value="1"/>
</dbReference>
<dbReference type="EMBL" id="CP046147">
    <property type="protein sequence ID" value="WFG40510.1"/>
    <property type="molecule type" value="Genomic_DNA"/>
</dbReference>
<keyword evidence="6" id="KW-1185">Reference proteome</keyword>
<feature type="region of interest" description="Disordered" evidence="1">
    <location>
        <begin position="482"/>
        <end position="510"/>
    </location>
</feature>
<evidence type="ECO:0000256" key="1">
    <source>
        <dbReference type="SAM" id="MobiDB-lite"/>
    </source>
</evidence>
<gene>
    <name evidence="4" type="ORF">GKO46_12430</name>
    <name evidence="5" type="ORF">GKO48_13175</name>
</gene>
<dbReference type="AlphaFoldDB" id="A0AAJ5ZGH3"/>
<dbReference type="SUPFAM" id="SSF56322">
    <property type="entry name" value="ADC synthase"/>
    <property type="match status" value="1"/>
</dbReference>
<reference evidence="5" key="2">
    <citation type="journal article" date="2023" name="Nat. Commun.">
        <title>Cultivation of marine bacteria of the SAR202 clade.</title>
        <authorList>
            <person name="Lim Y."/>
            <person name="Seo J.H."/>
            <person name="Giovannoni S.J."/>
            <person name="Kang I."/>
            <person name="Cho J.C."/>
        </authorList>
    </citation>
    <scope>NUCLEOTIDE SEQUENCE</scope>
    <source>
        <strain evidence="5">JH1073</strain>
    </source>
</reference>
<name>A0AAJ5ZGH3_9CHLR</name>
<accession>A0AAJ5ZGH3</accession>
<protein>
    <submittedName>
        <fullName evidence="5">Anthranilate synthase component I</fullName>
    </submittedName>
</protein>
<dbReference type="InterPro" id="IPR015890">
    <property type="entry name" value="Chorismate_C"/>
</dbReference>
<dbReference type="InterPro" id="IPR006805">
    <property type="entry name" value="Anth_synth_I_N"/>
</dbReference>
<dbReference type="RefSeq" id="WP_342826679.1">
    <property type="nucleotide sequence ID" value="NZ_CP046146.1"/>
</dbReference>
<dbReference type="Pfam" id="PF04715">
    <property type="entry name" value="Anth_synt_I_N"/>
    <property type="match status" value="1"/>
</dbReference>
<dbReference type="PANTHER" id="PTHR11236:SF9">
    <property type="entry name" value="ANTHRANILATE SYNTHASE COMPONENT 1"/>
    <property type="match status" value="1"/>
</dbReference>
<evidence type="ECO:0000313" key="6">
    <source>
        <dbReference type="Proteomes" id="UP001219901"/>
    </source>
</evidence>
<evidence type="ECO:0000259" key="3">
    <source>
        <dbReference type="Pfam" id="PF04715"/>
    </source>
</evidence>
<organism evidence="5 6">
    <name type="scientific">Candidatus Lucifugimonas marina</name>
    <dbReference type="NCBI Taxonomy" id="3038979"/>
    <lineage>
        <taxon>Bacteria</taxon>
        <taxon>Bacillati</taxon>
        <taxon>Chloroflexota</taxon>
        <taxon>Dehalococcoidia</taxon>
        <taxon>SAR202 cluster</taxon>
        <taxon>Candidatus Lucifugimonadales</taxon>
        <taxon>Candidatus Lucifugimonadaceae</taxon>
        <taxon>Candidatus Lucifugimonas</taxon>
    </lineage>
</organism>
<proteinExistence type="predicted"/>
<reference evidence="6" key="3">
    <citation type="submission" date="2023-06" db="EMBL/GenBank/DDBJ databases">
        <title>Pangenomics reveal diversification of enzyme families and niche specialization in globally abundant SAR202 bacteria.</title>
        <authorList>
            <person name="Saw J.H.W."/>
        </authorList>
    </citation>
    <scope>NUCLEOTIDE SEQUENCE [LARGE SCALE GENOMIC DNA]</scope>
    <source>
        <strain evidence="6">JH1073</strain>
    </source>
</reference>
<dbReference type="GO" id="GO:0000162">
    <property type="term" value="P:L-tryptophan biosynthetic process"/>
    <property type="evidence" value="ECO:0007669"/>
    <property type="project" value="TreeGrafter"/>
</dbReference>
<dbReference type="PRINTS" id="PR00095">
    <property type="entry name" value="ANTSNTHASEI"/>
</dbReference>
<feature type="domain" description="Chorismate-utilising enzyme C-terminal" evidence="2">
    <location>
        <begin position="214"/>
        <end position="466"/>
    </location>
</feature>
<dbReference type="InterPro" id="IPR019999">
    <property type="entry name" value="Anth_synth_I-like"/>
</dbReference>
<reference evidence="6 7" key="1">
    <citation type="submission" date="2019-11" db="EMBL/GenBank/DDBJ databases">
        <authorList>
            <person name="Cho J.-C."/>
        </authorList>
    </citation>
    <scope>NUCLEOTIDE SEQUENCE [LARGE SCALE GENOMIC DNA]</scope>
    <source>
        <strain evidence="5 6">JH1073</strain>
        <strain evidence="4 7">JH702</strain>
    </source>
</reference>
<dbReference type="Proteomes" id="UP001321249">
    <property type="component" value="Unassembled WGS sequence"/>
</dbReference>
<dbReference type="InterPro" id="IPR005801">
    <property type="entry name" value="ADC_synthase"/>
</dbReference>
<dbReference type="EMBL" id="WMBE01000004">
    <property type="protein sequence ID" value="MDG0867873.1"/>
    <property type="molecule type" value="Genomic_DNA"/>
</dbReference>
<sequence length="510" mass="55225">MSSLIVKSSRDELESALEKFDVVPVHGVIDSPTLRPIDALLTLRKAGEPSFIFESESPEEGASRYSYVCPSIEAIVRTGASEIAGDINPLTTLRSQFKTRTVAPIEELPALITGAFGFVSYEAIKHFEPSVGDLPADPTGSPLSAMAIPSELLVFDHALNQLHIIVFANNVERFDLAEQRIEQICNSLQTVLKRTLSNTINSEAIDLSAVASNSSYPSMVSKAREAIIEGELIQVVLGQRVEKQTTANPINIYEQLSTMNPSPYMYMLDLGDFQLIGASPELMLRSTNGKAAVHPIAGTRPRGTTAEEDLQYEADLLSNEKESAEHVMLVDLARNDLGRVSNPGTVNVKSLKHIERYSHVMHLVSRVEGELADKLDGIDAFEAGFPIGTLSGAPKIRSIQLIAELESEGRGPYCGGIGWFAQNGDVDTGTIIRSIVLRNGTAHVQGGAGIVFDSDPQAENLESLQKAKAPLLAIARAEAISRSTQTQHWRSDHQSSISKSQPATMQLASD</sequence>
<evidence type="ECO:0000313" key="5">
    <source>
        <dbReference type="EMBL" id="WFG40510.1"/>
    </source>
</evidence>
<dbReference type="Pfam" id="PF00425">
    <property type="entry name" value="Chorismate_bind"/>
    <property type="match status" value="1"/>
</dbReference>
<evidence type="ECO:0000259" key="2">
    <source>
        <dbReference type="Pfam" id="PF00425"/>
    </source>
</evidence>